<evidence type="ECO:0000256" key="11">
    <source>
        <dbReference type="SAM" id="MobiDB-lite"/>
    </source>
</evidence>
<feature type="region of interest" description="Disordered" evidence="11">
    <location>
        <begin position="351"/>
        <end position="377"/>
    </location>
</feature>
<evidence type="ECO:0000256" key="6">
    <source>
        <dbReference type="ARBA" id="ARBA00022676"/>
    </source>
</evidence>
<dbReference type="AlphaFoldDB" id="A0A7U3YQ07"/>
<evidence type="ECO:0000256" key="10">
    <source>
        <dbReference type="HAMAP-Rule" id="MF_00230"/>
    </source>
</evidence>
<evidence type="ECO:0000256" key="8">
    <source>
        <dbReference type="ARBA" id="ARBA00030686"/>
    </source>
</evidence>
<dbReference type="GO" id="GO:0008939">
    <property type="term" value="F:nicotinate-nucleotide-dimethylbenzimidazole phosphoribosyltransferase activity"/>
    <property type="evidence" value="ECO:0007669"/>
    <property type="project" value="UniProtKB-UniRule"/>
</dbReference>
<dbReference type="FunFam" id="3.40.50.10210:FF:000001">
    <property type="entry name" value="Nicotinate-nucleotide--dimethylbenzimidazole phosphoribosyltransferase"/>
    <property type="match status" value="1"/>
</dbReference>
<gene>
    <name evidence="10" type="primary">cobT</name>
    <name evidence="12" type="ordered locus">Despr_3298</name>
</gene>
<dbReference type="Pfam" id="PF02277">
    <property type="entry name" value="DBI_PRT"/>
    <property type="match status" value="1"/>
</dbReference>
<evidence type="ECO:0000256" key="1">
    <source>
        <dbReference type="ARBA" id="ARBA00005049"/>
    </source>
</evidence>
<dbReference type="NCBIfam" id="NF000996">
    <property type="entry name" value="PRK00105.1"/>
    <property type="match status" value="1"/>
</dbReference>
<evidence type="ECO:0000313" key="12">
    <source>
        <dbReference type="EMBL" id="ADW19425.1"/>
    </source>
</evidence>
<comment type="function">
    <text evidence="10">Catalyzes the synthesis of alpha-ribazole-5'-phosphate from nicotinate mononucleotide (NAMN) and 5,6-dimethylbenzimidazole (DMB).</text>
</comment>
<dbReference type="NCBIfam" id="TIGR03160">
    <property type="entry name" value="cobT_DBIPRT"/>
    <property type="match status" value="1"/>
</dbReference>
<evidence type="ECO:0000256" key="9">
    <source>
        <dbReference type="ARBA" id="ARBA00047340"/>
    </source>
</evidence>
<dbReference type="EMBL" id="CP002364">
    <property type="protein sequence ID" value="ADW19425.1"/>
    <property type="molecule type" value="Genomic_DNA"/>
</dbReference>
<keyword evidence="7 10" id="KW-0808">Transferase</keyword>
<dbReference type="RefSeq" id="WP_015725949.1">
    <property type="nucleotide sequence ID" value="NC_014972.1"/>
</dbReference>
<dbReference type="InterPro" id="IPR023195">
    <property type="entry name" value="Nict_dMeBzImd_PRibTrfase_N"/>
</dbReference>
<feature type="compositionally biased region" description="Polar residues" evidence="11">
    <location>
        <begin position="365"/>
        <end position="377"/>
    </location>
</feature>
<comment type="similarity">
    <text evidence="2 10">Belongs to the CobT family.</text>
</comment>
<dbReference type="CDD" id="cd02439">
    <property type="entry name" value="DMB-PRT_CobT"/>
    <property type="match status" value="1"/>
</dbReference>
<evidence type="ECO:0000256" key="7">
    <source>
        <dbReference type="ARBA" id="ARBA00022679"/>
    </source>
</evidence>
<comment type="pathway">
    <text evidence="1 10">Nucleoside biosynthesis; alpha-ribazole biosynthesis; alpha-ribazole from 5,6-dimethylbenzimidazole: step 1/2.</text>
</comment>
<dbReference type="InterPro" id="IPR003200">
    <property type="entry name" value="Nict_dMeBzImd_PRibTrfase"/>
</dbReference>
<evidence type="ECO:0000256" key="2">
    <source>
        <dbReference type="ARBA" id="ARBA00007110"/>
    </source>
</evidence>
<dbReference type="PANTHER" id="PTHR43463:SF1">
    <property type="entry name" value="NICOTINATE-NUCLEOTIDE--DIMETHYLBENZIMIDAZOLE PHOSPHORIBOSYLTRANSFERASE"/>
    <property type="match status" value="1"/>
</dbReference>
<dbReference type="UniPathway" id="UPA00061">
    <property type="reaction ID" value="UER00516"/>
</dbReference>
<dbReference type="PANTHER" id="PTHR43463">
    <property type="entry name" value="NICOTINATE-NUCLEOTIDE--DIMETHYLBENZIMIDAZOLE PHOSPHORIBOSYLTRANSFERASE"/>
    <property type="match status" value="1"/>
</dbReference>
<keyword evidence="13" id="KW-1185">Reference proteome</keyword>
<evidence type="ECO:0000256" key="5">
    <source>
        <dbReference type="ARBA" id="ARBA00022573"/>
    </source>
</evidence>
<dbReference type="SUPFAM" id="SSF52733">
    <property type="entry name" value="Nicotinate mononucleotide:5,6-dimethylbenzimidazole phosphoribosyltransferase (CobT)"/>
    <property type="match status" value="1"/>
</dbReference>
<sequence length="377" mass="39323">MHLLQSTMAAIRIPSQAFYQAATQRLADQARPKGSLGILEPLAARLAAIAATLDVRFRHKFIVTCAGDHGVVAEGVSLFPQEVTPQMVYNFVQGGASVSVLAAHVGARVRVADLGVNHDFPPNLPIFHCKIGKGTANFTRQPAMTRDQAVRSLEAGIEIVNRLVDGEGMDLLGTGDMGIGNTTPSSAIIAAFSGLPVQTVTGRGTGIDDVMLANKIAVIERALALHRPDPNDALDVLAKVGGFEIGGLAGLVIGAAARGVPVLCDGLISTAGALIACELAPAAKAYLFASHNSVEIGHRCMLERMGLQPLLHLDFRLGEGTGAAAAMPLLDAATRVLAEIKTFREVGIHDAQNKGDETREESVGSLESVSAQATVAP</sequence>
<evidence type="ECO:0000313" key="13">
    <source>
        <dbReference type="Proteomes" id="UP000006365"/>
    </source>
</evidence>
<comment type="catalytic activity">
    <reaction evidence="9 10">
        <text>5,6-dimethylbenzimidazole + nicotinate beta-D-ribonucleotide = alpha-ribazole 5'-phosphate + nicotinate + H(+)</text>
        <dbReference type="Rhea" id="RHEA:11196"/>
        <dbReference type="ChEBI" id="CHEBI:15378"/>
        <dbReference type="ChEBI" id="CHEBI:15890"/>
        <dbReference type="ChEBI" id="CHEBI:32544"/>
        <dbReference type="ChEBI" id="CHEBI:57502"/>
        <dbReference type="ChEBI" id="CHEBI:57918"/>
        <dbReference type="EC" id="2.4.2.21"/>
    </reaction>
</comment>
<organism evidence="12 13">
    <name type="scientific">Desulfobulbus propionicus (strain ATCC 33891 / DSM 2032 / VKM B-1956 / 1pr3)</name>
    <dbReference type="NCBI Taxonomy" id="577650"/>
    <lineage>
        <taxon>Bacteria</taxon>
        <taxon>Pseudomonadati</taxon>
        <taxon>Thermodesulfobacteriota</taxon>
        <taxon>Desulfobulbia</taxon>
        <taxon>Desulfobulbales</taxon>
        <taxon>Desulfobulbaceae</taxon>
        <taxon>Desulfobulbus</taxon>
    </lineage>
</organism>
<name>A0A7U3YQ07_DESPD</name>
<keyword evidence="6 10" id="KW-0328">Glycosyltransferase</keyword>
<accession>A0A7U3YQ07</accession>
<reference evidence="12 13" key="1">
    <citation type="journal article" date="2011" name="Stand. Genomic Sci.">
        <title>Complete genome sequence of Desulfobulbus propionicus type strain (1pr3).</title>
        <authorList>
            <person name="Pagani I."/>
            <person name="Lapidus A."/>
            <person name="Nolan M."/>
            <person name="Lucas S."/>
            <person name="Hammon N."/>
            <person name="Deshpande S."/>
            <person name="Cheng J.F."/>
            <person name="Chertkov O."/>
            <person name="Davenport K."/>
            <person name="Tapia R."/>
            <person name="Han C."/>
            <person name="Goodwin L."/>
            <person name="Pitluck S."/>
            <person name="Liolios K."/>
            <person name="Mavromatis K."/>
            <person name="Ivanova N."/>
            <person name="Mikhailova N."/>
            <person name="Pati A."/>
            <person name="Chen A."/>
            <person name="Palaniappan K."/>
            <person name="Land M."/>
            <person name="Hauser L."/>
            <person name="Chang Y.J."/>
            <person name="Jeffries C.D."/>
            <person name="Detter J.C."/>
            <person name="Brambilla E."/>
            <person name="Kannan K.P."/>
            <person name="Djao O.D."/>
            <person name="Rohde M."/>
            <person name="Pukall R."/>
            <person name="Spring S."/>
            <person name="Goker M."/>
            <person name="Sikorski J."/>
            <person name="Woyke T."/>
            <person name="Bristow J."/>
            <person name="Eisen J.A."/>
            <person name="Markowitz V."/>
            <person name="Hugenholtz P."/>
            <person name="Kyrpides N.C."/>
            <person name="Klenk H.P."/>
        </authorList>
    </citation>
    <scope>NUCLEOTIDE SEQUENCE [LARGE SCALE GENOMIC DNA]</scope>
    <source>
        <strain evidence="13">ATCC 33891 / DSM 2032 / 1pr3</strain>
    </source>
</reference>
<dbReference type="Proteomes" id="UP000006365">
    <property type="component" value="Chromosome"/>
</dbReference>
<feature type="active site" description="Proton acceptor" evidence="10">
    <location>
        <position position="319"/>
    </location>
</feature>
<dbReference type="Gene3D" id="1.10.1610.10">
    <property type="match status" value="1"/>
</dbReference>
<evidence type="ECO:0000256" key="4">
    <source>
        <dbReference type="ARBA" id="ARBA00015486"/>
    </source>
</evidence>
<dbReference type="HAMAP" id="MF_00230">
    <property type="entry name" value="CobT"/>
    <property type="match status" value="1"/>
</dbReference>
<keyword evidence="5 10" id="KW-0169">Cobalamin biosynthesis</keyword>
<dbReference type="InterPro" id="IPR017846">
    <property type="entry name" value="Nict_dMeBzImd_PRibTrfase_bact"/>
</dbReference>
<proteinExistence type="inferred from homology"/>
<dbReference type="GO" id="GO:0009236">
    <property type="term" value="P:cobalamin biosynthetic process"/>
    <property type="evidence" value="ECO:0007669"/>
    <property type="project" value="UniProtKB-UniRule"/>
</dbReference>
<protein>
    <recommendedName>
        <fullName evidence="4 10">Nicotinate-nucleotide--dimethylbenzimidazole phosphoribosyltransferase</fullName>
        <shortName evidence="10">NN:DBI PRT</shortName>
        <ecNumber evidence="3 10">2.4.2.21</ecNumber>
    </recommendedName>
    <alternativeName>
        <fullName evidence="8 10">N(1)-alpha-phosphoribosyltransferase</fullName>
    </alternativeName>
</protein>
<evidence type="ECO:0000256" key="3">
    <source>
        <dbReference type="ARBA" id="ARBA00011991"/>
    </source>
</evidence>
<dbReference type="Gene3D" id="3.40.50.10210">
    <property type="match status" value="1"/>
</dbReference>
<dbReference type="KEGG" id="dpr:Despr_3298"/>
<dbReference type="InterPro" id="IPR036087">
    <property type="entry name" value="Nict_dMeBzImd_PRibTrfase_sf"/>
</dbReference>
<dbReference type="EC" id="2.4.2.21" evidence="3 10"/>
<feature type="compositionally biased region" description="Basic and acidic residues" evidence="11">
    <location>
        <begin position="351"/>
        <end position="362"/>
    </location>
</feature>